<organism evidence="1 2">
    <name type="scientific">Acer negundo</name>
    <name type="common">Box elder</name>
    <dbReference type="NCBI Taxonomy" id="4023"/>
    <lineage>
        <taxon>Eukaryota</taxon>
        <taxon>Viridiplantae</taxon>
        <taxon>Streptophyta</taxon>
        <taxon>Embryophyta</taxon>
        <taxon>Tracheophyta</taxon>
        <taxon>Spermatophyta</taxon>
        <taxon>Magnoliopsida</taxon>
        <taxon>eudicotyledons</taxon>
        <taxon>Gunneridae</taxon>
        <taxon>Pentapetalae</taxon>
        <taxon>rosids</taxon>
        <taxon>malvids</taxon>
        <taxon>Sapindales</taxon>
        <taxon>Sapindaceae</taxon>
        <taxon>Hippocastanoideae</taxon>
        <taxon>Acereae</taxon>
        <taxon>Acer</taxon>
    </lineage>
</organism>
<dbReference type="Proteomes" id="UP001064489">
    <property type="component" value="Chromosome 13"/>
</dbReference>
<protein>
    <submittedName>
        <fullName evidence="1">Uncharacterized protein</fullName>
    </submittedName>
</protein>
<proteinExistence type="predicted"/>
<dbReference type="AlphaFoldDB" id="A0AAD5JTX7"/>
<evidence type="ECO:0000313" key="2">
    <source>
        <dbReference type="Proteomes" id="UP001064489"/>
    </source>
</evidence>
<comment type="caution">
    <text evidence="1">The sequence shown here is derived from an EMBL/GenBank/DDBJ whole genome shotgun (WGS) entry which is preliminary data.</text>
</comment>
<gene>
    <name evidence="1" type="ORF">LWI28_021480</name>
</gene>
<name>A0AAD5JTX7_ACENE</name>
<dbReference type="EMBL" id="JAJSOW010000002">
    <property type="protein sequence ID" value="KAI9198742.1"/>
    <property type="molecule type" value="Genomic_DNA"/>
</dbReference>
<sequence length="84" mass="9257">MVDRYSVPRKQFQTTPESAADLNVVDTQAKRRASRGVVKEIMAAIQPSGNASIPVISTKAEKEWTGYPNEVLQILVEANLLIES</sequence>
<accession>A0AAD5JTX7</accession>
<evidence type="ECO:0000313" key="1">
    <source>
        <dbReference type="EMBL" id="KAI9198742.1"/>
    </source>
</evidence>
<reference evidence="1 2" key="1">
    <citation type="journal article" date="2022" name="Plant J.">
        <title>Strategies of tolerance reflected in two North American maple genomes.</title>
        <authorList>
            <person name="McEvoy S.L."/>
            <person name="Sezen U.U."/>
            <person name="Trouern-Trend A."/>
            <person name="McMahon S.M."/>
            <person name="Schaberg P.G."/>
            <person name="Yang J."/>
            <person name="Wegrzyn J.L."/>
            <person name="Swenson N.G."/>
        </authorList>
    </citation>
    <scope>NUCLEOTIDE SEQUENCE [LARGE SCALE GENOMIC DNA]</scope>
    <source>
        <strain evidence="1">91603</strain>
    </source>
</reference>
<keyword evidence="2" id="KW-1185">Reference proteome</keyword>